<proteinExistence type="predicted"/>
<organism evidence="3">
    <name type="scientific">Arundo donax</name>
    <name type="common">Giant reed</name>
    <name type="synonym">Donax arundinaceus</name>
    <dbReference type="NCBI Taxonomy" id="35708"/>
    <lineage>
        <taxon>Eukaryota</taxon>
        <taxon>Viridiplantae</taxon>
        <taxon>Streptophyta</taxon>
        <taxon>Embryophyta</taxon>
        <taxon>Tracheophyta</taxon>
        <taxon>Spermatophyta</taxon>
        <taxon>Magnoliopsida</taxon>
        <taxon>Liliopsida</taxon>
        <taxon>Poales</taxon>
        <taxon>Poaceae</taxon>
        <taxon>PACMAD clade</taxon>
        <taxon>Arundinoideae</taxon>
        <taxon>Arundineae</taxon>
        <taxon>Arundo</taxon>
    </lineage>
</organism>
<evidence type="ECO:0000313" key="3">
    <source>
        <dbReference type="EMBL" id="JAD94385.1"/>
    </source>
</evidence>
<reference evidence="3" key="1">
    <citation type="submission" date="2014-09" db="EMBL/GenBank/DDBJ databases">
        <authorList>
            <person name="Magalhaes I.L.F."/>
            <person name="Oliveira U."/>
            <person name="Santos F.R."/>
            <person name="Vidigal T.H.D.A."/>
            <person name="Brescovit A.D."/>
            <person name="Santos A.J."/>
        </authorList>
    </citation>
    <scope>NUCLEOTIDE SEQUENCE</scope>
    <source>
        <tissue evidence="3">Shoot tissue taken approximately 20 cm above the soil surface</tissue>
    </source>
</reference>
<reference evidence="3" key="2">
    <citation type="journal article" date="2015" name="Data Brief">
        <title>Shoot transcriptome of the giant reed, Arundo donax.</title>
        <authorList>
            <person name="Barrero R.A."/>
            <person name="Guerrero F.D."/>
            <person name="Moolhuijzen P."/>
            <person name="Goolsby J.A."/>
            <person name="Tidwell J."/>
            <person name="Bellgard S.E."/>
            <person name="Bellgard M.I."/>
        </authorList>
    </citation>
    <scope>NUCLEOTIDE SEQUENCE</scope>
    <source>
        <tissue evidence="3">Shoot tissue taken approximately 20 cm above the soil surface</tissue>
    </source>
</reference>
<dbReference type="InterPro" id="IPR009057">
    <property type="entry name" value="Homeodomain-like_sf"/>
</dbReference>
<feature type="region of interest" description="Disordered" evidence="1">
    <location>
        <begin position="1"/>
        <end position="155"/>
    </location>
</feature>
<protein>
    <recommendedName>
        <fullName evidence="2">Myb-like domain-containing protein</fullName>
    </recommendedName>
</protein>
<sequence length="214" mass="24258">MNTHSVLKNNSGKQVQDAEQQPQVESKEADEEVGNDNSSHGKRSSSQNRCSPSANQEVEADKEDGPSNSHQSGDSDEIEGTSSNESGKRSSPPWRNMRHSKTRLQEKETVIPSNSRKTIAQQDQHMASPSRKRNYAPHKRYSNPVAPTGRRSKLRWTEEEEATLKEAMAKFTPQDDGPIPWVRILEYGRDVFHRTRLPSDLRVKWRNIQKKAGS</sequence>
<evidence type="ECO:0000259" key="2">
    <source>
        <dbReference type="PROSITE" id="PS50090"/>
    </source>
</evidence>
<feature type="compositionally biased region" description="Polar residues" evidence="1">
    <location>
        <begin position="111"/>
        <end position="127"/>
    </location>
</feature>
<dbReference type="PROSITE" id="PS50090">
    <property type="entry name" value="MYB_LIKE"/>
    <property type="match status" value="1"/>
</dbReference>
<dbReference type="SUPFAM" id="SSF46689">
    <property type="entry name" value="Homeodomain-like"/>
    <property type="match status" value="1"/>
</dbReference>
<feature type="compositionally biased region" description="Polar residues" evidence="1">
    <location>
        <begin position="44"/>
        <end position="56"/>
    </location>
</feature>
<dbReference type="Gene3D" id="1.10.10.60">
    <property type="entry name" value="Homeodomain-like"/>
    <property type="match status" value="1"/>
</dbReference>
<feature type="domain" description="Myb-like" evidence="2">
    <location>
        <begin position="148"/>
        <end position="209"/>
    </location>
</feature>
<accession>A0A0A9E8Z4</accession>
<dbReference type="PANTHER" id="PTHR47863:SF4">
    <property type="entry name" value="RING_FYVE_PHD ZINC FINGER SUPERFAMILY PROTEIN"/>
    <property type="match status" value="1"/>
</dbReference>
<dbReference type="AlphaFoldDB" id="A0A0A9E8Z4"/>
<dbReference type="PANTHER" id="PTHR47863">
    <property type="entry name" value="RING/FYVE/PHD ZINC FINGER SUPERFAMILY PROTEIN"/>
    <property type="match status" value="1"/>
</dbReference>
<feature type="compositionally biased region" description="Basic residues" evidence="1">
    <location>
        <begin position="130"/>
        <end position="141"/>
    </location>
</feature>
<dbReference type="EMBL" id="GBRH01203510">
    <property type="protein sequence ID" value="JAD94385.1"/>
    <property type="molecule type" value="Transcribed_RNA"/>
</dbReference>
<dbReference type="InterPro" id="IPR001005">
    <property type="entry name" value="SANT/Myb"/>
</dbReference>
<feature type="compositionally biased region" description="Polar residues" evidence="1">
    <location>
        <begin position="1"/>
        <end position="24"/>
    </location>
</feature>
<evidence type="ECO:0000256" key="1">
    <source>
        <dbReference type="SAM" id="MobiDB-lite"/>
    </source>
</evidence>
<name>A0A0A9E8Z4_ARUDO</name>
<dbReference type="CDD" id="cd11660">
    <property type="entry name" value="SANT_TRF"/>
    <property type="match status" value="1"/>
</dbReference>